<evidence type="ECO:0000313" key="1">
    <source>
        <dbReference type="EMBL" id="CAL1382355.1"/>
    </source>
</evidence>
<accession>A0AAV2EA21</accession>
<proteinExistence type="predicted"/>
<dbReference type="AlphaFoldDB" id="A0AAV2EA21"/>
<reference evidence="1 2" key="1">
    <citation type="submission" date="2024-04" db="EMBL/GenBank/DDBJ databases">
        <authorList>
            <person name="Fracassetti M."/>
        </authorList>
    </citation>
    <scope>NUCLEOTIDE SEQUENCE [LARGE SCALE GENOMIC DNA]</scope>
</reference>
<evidence type="ECO:0000313" key="2">
    <source>
        <dbReference type="Proteomes" id="UP001497516"/>
    </source>
</evidence>
<name>A0AAV2EA21_9ROSI</name>
<dbReference type="EMBL" id="OZ034817">
    <property type="protein sequence ID" value="CAL1382355.1"/>
    <property type="molecule type" value="Genomic_DNA"/>
</dbReference>
<gene>
    <name evidence="1" type="ORF">LTRI10_LOCUS23682</name>
</gene>
<keyword evidence="2" id="KW-1185">Reference proteome</keyword>
<protein>
    <submittedName>
        <fullName evidence="1">Uncharacterized protein</fullName>
    </submittedName>
</protein>
<sequence length="75" mass="8020">MVTGNPPLSCFLPILPSLRMFSPPPPGESSVRQWFPSLQSVPPFANCLSPLASASTMDLDSSAAESVFLQYPPLV</sequence>
<organism evidence="1 2">
    <name type="scientific">Linum trigynum</name>
    <dbReference type="NCBI Taxonomy" id="586398"/>
    <lineage>
        <taxon>Eukaryota</taxon>
        <taxon>Viridiplantae</taxon>
        <taxon>Streptophyta</taxon>
        <taxon>Embryophyta</taxon>
        <taxon>Tracheophyta</taxon>
        <taxon>Spermatophyta</taxon>
        <taxon>Magnoliopsida</taxon>
        <taxon>eudicotyledons</taxon>
        <taxon>Gunneridae</taxon>
        <taxon>Pentapetalae</taxon>
        <taxon>rosids</taxon>
        <taxon>fabids</taxon>
        <taxon>Malpighiales</taxon>
        <taxon>Linaceae</taxon>
        <taxon>Linum</taxon>
    </lineage>
</organism>
<dbReference type="Proteomes" id="UP001497516">
    <property type="component" value="Chromosome 4"/>
</dbReference>